<evidence type="ECO:0000256" key="1">
    <source>
        <dbReference type="ARBA" id="ARBA00022679"/>
    </source>
</evidence>
<dbReference type="NCBIfam" id="TIGR03135">
    <property type="entry name" value="malonate_mdcG"/>
    <property type="match status" value="1"/>
</dbReference>
<dbReference type="OrthoDB" id="8562329at2"/>
<dbReference type="InterPro" id="IPR017557">
    <property type="entry name" value="Holo-ACP_synthase"/>
</dbReference>
<dbReference type="AlphaFoldDB" id="A0A1I1SH18"/>
<dbReference type="GO" id="GO:0016779">
    <property type="term" value="F:nucleotidyltransferase activity"/>
    <property type="evidence" value="ECO:0007669"/>
    <property type="project" value="UniProtKB-KW"/>
</dbReference>
<organism evidence="5 6">
    <name type="scientific">Paracidovorax konjaci</name>
    <dbReference type="NCBI Taxonomy" id="32040"/>
    <lineage>
        <taxon>Bacteria</taxon>
        <taxon>Pseudomonadati</taxon>
        <taxon>Pseudomonadota</taxon>
        <taxon>Betaproteobacteria</taxon>
        <taxon>Burkholderiales</taxon>
        <taxon>Comamonadaceae</taxon>
        <taxon>Paracidovorax</taxon>
    </lineage>
</organism>
<keyword evidence="6" id="KW-1185">Reference proteome</keyword>
<accession>A0A1I1SH18</accession>
<dbReference type="Pfam" id="PF10620">
    <property type="entry name" value="MdcG"/>
    <property type="match status" value="1"/>
</dbReference>
<feature type="domain" description="Phosphoribosyl-dephospho-CoA transferase MdcG C-terminal" evidence="3">
    <location>
        <begin position="99"/>
        <end position="212"/>
    </location>
</feature>
<evidence type="ECO:0000313" key="5">
    <source>
        <dbReference type="EMBL" id="SFD45774.1"/>
    </source>
</evidence>
<keyword evidence="1 5" id="KW-0808">Transferase</keyword>
<name>A0A1I1SH18_9BURK</name>
<gene>
    <name evidence="5" type="ORF">SAMN04489710_102214</name>
</gene>
<dbReference type="Proteomes" id="UP000199517">
    <property type="component" value="Unassembled WGS sequence"/>
</dbReference>
<evidence type="ECO:0000313" key="6">
    <source>
        <dbReference type="Proteomes" id="UP000199517"/>
    </source>
</evidence>
<keyword evidence="2" id="KW-0548">Nucleotidyltransferase</keyword>
<evidence type="ECO:0000259" key="3">
    <source>
        <dbReference type="Pfam" id="PF10620"/>
    </source>
</evidence>
<dbReference type="EMBL" id="FOMQ01000002">
    <property type="protein sequence ID" value="SFD45774.1"/>
    <property type="molecule type" value="Genomic_DNA"/>
</dbReference>
<dbReference type="InterPro" id="IPR048903">
    <property type="entry name" value="MdcG_N"/>
</dbReference>
<sequence length="229" mass="24601">MPPATAPLQRHQLAYLSDAGWQRQLAGGRDAATHDCLAHWSARRLPLVVATQPPGHAGTLALGLPAPGRWGRCRLALRVPRTDILYFDAFPPATRARPLLPPGSRDAWDRLCADLADSGAPARIYGSHGWQLITGLDHLRAGSDTDLCIAVSGPAQADAVAERLLAFPETPLRLDGEVMFPDGAAVAWREWSAWRTGRTASLLVKRIGGAHIAHGAFWPDREATAEAAP</sequence>
<dbReference type="RefSeq" id="WP_092949939.1">
    <property type="nucleotide sequence ID" value="NZ_FOMQ01000002.1"/>
</dbReference>
<reference evidence="6" key="1">
    <citation type="submission" date="2016-10" db="EMBL/GenBank/DDBJ databases">
        <authorList>
            <person name="Varghese N."/>
            <person name="Submissions S."/>
        </authorList>
    </citation>
    <scope>NUCLEOTIDE SEQUENCE [LARGE SCALE GENOMIC DNA]</scope>
    <source>
        <strain evidence="6">DSM 7481</strain>
    </source>
</reference>
<feature type="domain" description="Phosphoribosyl-dephospho-CoA transferase MdcG N-terminal" evidence="4">
    <location>
        <begin position="9"/>
        <end position="85"/>
    </location>
</feature>
<dbReference type="InterPro" id="IPR049180">
    <property type="entry name" value="MdcG_C"/>
</dbReference>
<dbReference type="Pfam" id="PF20866">
    <property type="entry name" value="MdcG_N"/>
    <property type="match status" value="1"/>
</dbReference>
<evidence type="ECO:0000256" key="2">
    <source>
        <dbReference type="ARBA" id="ARBA00022695"/>
    </source>
</evidence>
<protein>
    <submittedName>
        <fullName evidence="5">Phosphoribosyl-dephospho-CoA transferase</fullName>
    </submittedName>
</protein>
<proteinExistence type="predicted"/>
<evidence type="ECO:0000259" key="4">
    <source>
        <dbReference type="Pfam" id="PF20866"/>
    </source>
</evidence>
<dbReference type="STRING" id="32040.SAMN04489710_102214"/>